<dbReference type="SUPFAM" id="SSF56300">
    <property type="entry name" value="Metallo-dependent phosphatases"/>
    <property type="match status" value="1"/>
</dbReference>
<keyword evidence="3" id="KW-0408">Iron</keyword>
<sequence>MPVNILFIGDIVGAPGRQAVSRELHRLIDRYRIDLVIANGENAAGGFGITEEKARELFSLGIDVLTSGNHVWDKKESYSYIRREERLVRPANYPPETIGRGSTIVRTAGGISIGILNLEGRVFMNSLDCPFRTADREIVRLKEQANIVFVDFHAEATSEKVALGWYLDGKVSAVIGTHTHVQTADERILPGGTAYMTDAGMTGSFDSVIGVKKELAVERFTTQMPVRFEVAKKDIRLNGAVLGIDEMSGSALSVERISLTCS</sequence>
<dbReference type="InterPro" id="IPR005235">
    <property type="entry name" value="YmdB-like"/>
</dbReference>
<feature type="binding site" evidence="6">
    <location>
        <position position="42"/>
    </location>
    <ligand>
        <name>Fe cation</name>
        <dbReference type="ChEBI" id="CHEBI:24875"/>
        <label>1</label>
    </ligand>
</feature>
<evidence type="ECO:0000256" key="4">
    <source>
        <dbReference type="ARBA" id="ARBA00061401"/>
    </source>
</evidence>
<evidence type="ECO:0000256" key="3">
    <source>
        <dbReference type="ARBA" id="ARBA00023004"/>
    </source>
</evidence>
<evidence type="ECO:0000256" key="5">
    <source>
        <dbReference type="PIRSR" id="PIRSR004789-50"/>
    </source>
</evidence>
<feature type="binding site" evidence="6">
    <location>
        <position position="10"/>
    </location>
    <ligand>
        <name>Fe cation</name>
        <dbReference type="ChEBI" id="CHEBI:24875"/>
        <label>1</label>
    </ligand>
</feature>
<dbReference type="PANTHER" id="PTHR36303:SF1">
    <property type="entry name" value="2',3'-CYCLIC-NUCLEOTIDE 2'-PHOSPHODIESTERASE"/>
    <property type="match status" value="1"/>
</dbReference>
<gene>
    <name evidence="7" type="ORF">GHYDROH2_03260</name>
</gene>
<accession>A0A9W6LBC4</accession>
<dbReference type="PIRSF" id="PIRSF004789">
    <property type="entry name" value="DR1281"/>
    <property type="match status" value="1"/>
</dbReference>
<keyword evidence="8" id="KW-1185">Reference proteome</keyword>
<dbReference type="FunFam" id="3.60.21.10:FF:000016">
    <property type="entry name" value="Putative metallophosphoesterase"/>
    <property type="match status" value="1"/>
</dbReference>
<name>A0A9W6LBC4_9BACT</name>
<dbReference type="AlphaFoldDB" id="A0A9W6LBC4"/>
<dbReference type="GO" id="GO:0004113">
    <property type="term" value="F:2',3'-cyclic-nucleotide 3'-phosphodiesterase activity"/>
    <property type="evidence" value="ECO:0007669"/>
    <property type="project" value="TreeGrafter"/>
</dbReference>
<protein>
    <submittedName>
        <fullName evidence="7">2',3'-cyclic-nucleotide 2'-phosphodiesterase</fullName>
    </submittedName>
</protein>
<dbReference type="InterPro" id="IPR029052">
    <property type="entry name" value="Metallo-depent_PP-like"/>
</dbReference>
<dbReference type="GO" id="GO:0046872">
    <property type="term" value="F:metal ion binding"/>
    <property type="evidence" value="ECO:0007669"/>
    <property type="project" value="UniProtKB-KW"/>
</dbReference>
<dbReference type="EMBL" id="BSDS01000001">
    <property type="protein sequence ID" value="GLI36825.1"/>
    <property type="molecule type" value="Genomic_DNA"/>
</dbReference>
<dbReference type="Pfam" id="PF13277">
    <property type="entry name" value="YmdB"/>
    <property type="match status" value="1"/>
</dbReference>
<comment type="similarity">
    <text evidence="4">Belongs to the YmdB-like family.</text>
</comment>
<evidence type="ECO:0000256" key="2">
    <source>
        <dbReference type="ARBA" id="ARBA00022801"/>
    </source>
</evidence>
<dbReference type="CDD" id="cd07382">
    <property type="entry name" value="MPP_DR1281"/>
    <property type="match status" value="1"/>
</dbReference>
<proteinExistence type="inferred from homology"/>
<dbReference type="PANTHER" id="PTHR36303">
    <property type="entry name" value="2',3'-CYCLIC-NUCLEOTIDE 2'-PHOSPHODIESTERASE"/>
    <property type="match status" value="1"/>
</dbReference>
<evidence type="ECO:0000313" key="8">
    <source>
        <dbReference type="Proteomes" id="UP001144352"/>
    </source>
</evidence>
<dbReference type="Proteomes" id="UP001144352">
    <property type="component" value="Unassembled WGS sequence"/>
</dbReference>
<evidence type="ECO:0000256" key="1">
    <source>
        <dbReference type="ARBA" id="ARBA00022723"/>
    </source>
</evidence>
<reference evidence="7" key="1">
    <citation type="submission" date="2022-12" db="EMBL/GenBank/DDBJ databases">
        <title>Reference genome sequencing for broad-spectrum identification of bacterial and archaeal isolates by mass spectrometry.</title>
        <authorList>
            <person name="Sekiguchi Y."/>
            <person name="Tourlousse D.M."/>
        </authorList>
    </citation>
    <scope>NUCLEOTIDE SEQUENCE</scope>
    <source>
        <strain evidence="7">H2</strain>
    </source>
</reference>
<dbReference type="NCBIfam" id="TIGR00282">
    <property type="entry name" value="TIGR00282 family metallophosphoesterase"/>
    <property type="match status" value="1"/>
</dbReference>
<keyword evidence="2" id="KW-0378">Hydrolase</keyword>
<dbReference type="Gene3D" id="3.60.21.10">
    <property type="match status" value="1"/>
</dbReference>
<evidence type="ECO:0000256" key="6">
    <source>
        <dbReference type="PIRSR" id="PIRSR004789-51"/>
    </source>
</evidence>
<comment type="caution">
    <text evidence="7">The sequence shown here is derived from an EMBL/GenBank/DDBJ whole genome shotgun (WGS) entry which is preliminary data.</text>
</comment>
<feature type="binding site" evidence="6">
    <location>
        <position position="180"/>
    </location>
    <ligand>
        <name>Fe cation</name>
        <dbReference type="ChEBI" id="CHEBI:24875"/>
        <label>1</label>
    </ligand>
</feature>
<dbReference type="RefSeq" id="WP_214187853.1">
    <property type="nucleotide sequence ID" value="NZ_BSDS01000001.1"/>
</dbReference>
<keyword evidence="1 6" id="KW-0479">Metal-binding</keyword>
<organism evidence="7 8">
    <name type="scientific">Geobacter hydrogenophilus</name>
    <dbReference type="NCBI Taxonomy" id="40983"/>
    <lineage>
        <taxon>Bacteria</taxon>
        <taxon>Pseudomonadati</taxon>
        <taxon>Thermodesulfobacteriota</taxon>
        <taxon>Desulfuromonadia</taxon>
        <taxon>Geobacterales</taxon>
        <taxon>Geobacteraceae</taxon>
        <taxon>Geobacter</taxon>
    </lineage>
</organism>
<feature type="binding site" evidence="6">
    <location>
        <position position="41"/>
    </location>
    <ligand>
        <name>Fe cation</name>
        <dbReference type="ChEBI" id="CHEBI:24875"/>
        <label>2</label>
    </ligand>
</feature>
<feature type="active site" description="Proton donor" evidence="5">
    <location>
        <position position="70"/>
    </location>
</feature>
<feature type="binding site" evidence="6">
    <location>
        <position position="178"/>
    </location>
    <ligand>
        <name>Fe cation</name>
        <dbReference type="ChEBI" id="CHEBI:24875"/>
        <label>2</label>
    </ligand>
</feature>
<feature type="binding site" evidence="6">
    <location>
        <position position="153"/>
    </location>
    <ligand>
        <name>Fe cation</name>
        <dbReference type="ChEBI" id="CHEBI:24875"/>
        <label>2</label>
    </ligand>
</feature>
<feature type="binding site" evidence="6">
    <location>
        <position position="41"/>
    </location>
    <ligand>
        <name>Fe cation</name>
        <dbReference type="ChEBI" id="CHEBI:24875"/>
        <label>1</label>
    </ligand>
</feature>
<feature type="binding site" evidence="6">
    <location>
        <position position="69"/>
    </location>
    <ligand>
        <name>Fe cation</name>
        <dbReference type="ChEBI" id="CHEBI:24875"/>
        <label>2</label>
    </ligand>
</feature>
<evidence type="ECO:0000313" key="7">
    <source>
        <dbReference type="EMBL" id="GLI36825.1"/>
    </source>
</evidence>